<reference evidence="2" key="1">
    <citation type="journal article" date="2023" name="DNA Res.">
        <title>Chromosome-level genome assembly of Phrynocephalus forsythii using third-generation DNA sequencing and Hi-C analysis.</title>
        <authorList>
            <person name="Qi Y."/>
            <person name="Zhao W."/>
            <person name="Zhao Y."/>
            <person name="Niu C."/>
            <person name="Cao S."/>
            <person name="Zhang Y."/>
        </authorList>
    </citation>
    <scope>NUCLEOTIDE SEQUENCE</scope>
    <source>
        <tissue evidence="2">Muscle</tissue>
    </source>
</reference>
<organism evidence="2 3">
    <name type="scientific">Phrynocephalus forsythii</name>
    <dbReference type="NCBI Taxonomy" id="171643"/>
    <lineage>
        <taxon>Eukaryota</taxon>
        <taxon>Metazoa</taxon>
        <taxon>Chordata</taxon>
        <taxon>Craniata</taxon>
        <taxon>Vertebrata</taxon>
        <taxon>Euteleostomi</taxon>
        <taxon>Lepidosauria</taxon>
        <taxon>Squamata</taxon>
        <taxon>Bifurcata</taxon>
        <taxon>Unidentata</taxon>
        <taxon>Episquamata</taxon>
        <taxon>Toxicofera</taxon>
        <taxon>Iguania</taxon>
        <taxon>Acrodonta</taxon>
        <taxon>Agamidae</taxon>
        <taxon>Agaminae</taxon>
        <taxon>Phrynocephalus</taxon>
    </lineage>
</organism>
<comment type="caution">
    <text evidence="2">The sequence shown here is derived from an EMBL/GenBank/DDBJ whole genome shotgun (WGS) entry which is preliminary data.</text>
</comment>
<feature type="non-terminal residue" evidence="2">
    <location>
        <position position="1"/>
    </location>
</feature>
<sequence>MDAKKRLQQRPLVSRLQIRPEDTEVPHMVKGTFIKPEQTSSTEEDKRSLFFPAETPPDLRTAVYKGDAARKCKIKTKEGKMGFEYV</sequence>
<dbReference type="Proteomes" id="UP001142489">
    <property type="component" value="Unassembled WGS sequence"/>
</dbReference>
<dbReference type="AlphaFoldDB" id="A0A9Q0Y2X7"/>
<proteinExistence type="predicted"/>
<evidence type="ECO:0000313" key="3">
    <source>
        <dbReference type="Proteomes" id="UP001142489"/>
    </source>
</evidence>
<evidence type="ECO:0000313" key="2">
    <source>
        <dbReference type="EMBL" id="KAJ7341027.1"/>
    </source>
</evidence>
<protein>
    <submittedName>
        <fullName evidence="2">Uncharacterized protein</fullName>
    </submittedName>
</protein>
<name>A0A9Q0Y2X7_9SAUR</name>
<evidence type="ECO:0000256" key="1">
    <source>
        <dbReference type="SAM" id="MobiDB-lite"/>
    </source>
</evidence>
<accession>A0A9Q0Y2X7</accession>
<dbReference type="EMBL" id="JAPFRF010000002">
    <property type="protein sequence ID" value="KAJ7341027.1"/>
    <property type="molecule type" value="Genomic_DNA"/>
</dbReference>
<gene>
    <name evidence="2" type="ORF">JRQ81_004684</name>
</gene>
<feature type="region of interest" description="Disordered" evidence="1">
    <location>
        <begin position="35"/>
        <end position="54"/>
    </location>
</feature>
<keyword evidence="3" id="KW-1185">Reference proteome</keyword>